<comment type="similarity">
    <text evidence="2 8">Belongs to the 4-toluene sulfonate uptake permease (TSUP) (TC 2.A.102) family.</text>
</comment>
<feature type="transmembrane region" description="Helical" evidence="8">
    <location>
        <begin position="228"/>
        <end position="246"/>
    </location>
</feature>
<evidence type="ECO:0000256" key="5">
    <source>
        <dbReference type="ARBA" id="ARBA00022692"/>
    </source>
</evidence>
<dbReference type="PANTHER" id="PTHR30269:SF32">
    <property type="entry name" value="MEMBRANE TRANSPORTER PROTEIN-RELATED"/>
    <property type="match status" value="1"/>
</dbReference>
<dbReference type="InterPro" id="IPR052017">
    <property type="entry name" value="TSUP"/>
</dbReference>
<sequence>MDWTPNDWIIVFFFVTGALLHGITGFGYPIVGTAVIAGFYPLKTAVAMVVLPCLVINIMMLRTGEGFKHNLITYGRAFFPLFASSFIGGLIGIGLLLFLPEGSLKIFLCITLLFYVFTQYSRFRIRFKTDRKTMAVFGFVAGIVGGATNAIVAFLMIYLLGTDRNKTEMVMVNNISILITKLIQIVLLFPVISAFDRKSWLLLSSVIVVSLGFMYVGNHIRHRLPQRIFNHAIAAMLLALGLYAGYQGVAMSG</sequence>
<protein>
    <recommendedName>
        <fullName evidence="8">Probable membrane transporter protein</fullName>
    </recommendedName>
</protein>
<dbReference type="Pfam" id="PF01925">
    <property type="entry name" value="TauE"/>
    <property type="match status" value="1"/>
</dbReference>
<evidence type="ECO:0000256" key="6">
    <source>
        <dbReference type="ARBA" id="ARBA00022989"/>
    </source>
</evidence>
<dbReference type="EMBL" id="JAKOOW010000001">
    <property type="protein sequence ID" value="MCG6502950.1"/>
    <property type="molecule type" value="Genomic_DNA"/>
</dbReference>
<feature type="transmembrane region" description="Helical" evidence="8">
    <location>
        <begin position="34"/>
        <end position="56"/>
    </location>
</feature>
<evidence type="ECO:0000313" key="9">
    <source>
        <dbReference type="EMBL" id="MCG6502950.1"/>
    </source>
</evidence>
<keyword evidence="3" id="KW-0813">Transport</keyword>
<dbReference type="RefSeq" id="WP_238744832.1">
    <property type="nucleotide sequence ID" value="NZ_JAKOOW010000001.1"/>
</dbReference>
<evidence type="ECO:0000256" key="7">
    <source>
        <dbReference type="ARBA" id="ARBA00023136"/>
    </source>
</evidence>
<organism evidence="9 10">
    <name type="scientific">Kingella pumchi</name>
    <dbReference type="NCBI Taxonomy" id="2779506"/>
    <lineage>
        <taxon>Bacteria</taxon>
        <taxon>Pseudomonadati</taxon>
        <taxon>Pseudomonadota</taxon>
        <taxon>Betaproteobacteria</taxon>
        <taxon>Neisseriales</taxon>
        <taxon>Neisseriaceae</taxon>
        <taxon>Kingella</taxon>
    </lineage>
</organism>
<evidence type="ECO:0000256" key="2">
    <source>
        <dbReference type="ARBA" id="ARBA00009142"/>
    </source>
</evidence>
<dbReference type="PANTHER" id="PTHR30269">
    <property type="entry name" value="TRANSMEMBRANE PROTEIN YFCA"/>
    <property type="match status" value="1"/>
</dbReference>
<keyword evidence="4 8" id="KW-1003">Cell membrane</keyword>
<evidence type="ECO:0000313" key="10">
    <source>
        <dbReference type="Proteomes" id="UP001298424"/>
    </source>
</evidence>
<feature type="transmembrane region" description="Helical" evidence="8">
    <location>
        <begin position="104"/>
        <end position="123"/>
    </location>
</feature>
<evidence type="ECO:0000256" key="8">
    <source>
        <dbReference type="RuleBase" id="RU363041"/>
    </source>
</evidence>
<keyword evidence="7 8" id="KW-0472">Membrane</keyword>
<gene>
    <name evidence="9" type="ORF">MB824_00315</name>
</gene>
<feature type="transmembrane region" description="Helical" evidence="8">
    <location>
        <begin position="77"/>
        <end position="98"/>
    </location>
</feature>
<comment type="caution">
    <text evidence="9">The sequence shown here is derived from an EMBL/GenBank/DDBJ whole genome shotgun (WGS) entry which is preliminary data.</text>
</comment>
<dbReference type="InterPro" id="IPR002781">
    <property type="entry name" value="TM_pro_TauE-like"/>
</dbReference>
<keyword evidence="5 8" id="KW-0812">Transmembrane</keyword>
<feature type="transmembrane region" description="Helical" evidence="8">
    <location>
        <begin position="199"/>
        <end position="216"/>
    </location>
</feature>
<keyword evidence="10" id="KW-1185">Reference proteome</keyword>
<evidence type="ECO:0000256" key="1">
    <source>
        <dbReference type="ARBA" id="ARBA00004651"/>
    </source>
</evidence>
<name>A0ABS9NJI5_9NEIS</name>
<reference evidence="9 10" key="1">
    <citation type="submission" date="2022-02" db="EMBL/GenBank/DDBJ databases">
        <title>Genome sequence data of Kingella unionensis sp. nov. strain CICC 24913 (CCUG 75125).</title>
        <authorList>
            <person name="Xiao M."/>
        </authorList>
    </citation>
    <scope>NUCLEOTIDE SEQUENCE [LARGE SCALE GENOMIC DNA]</scope>
    <source>
        <strain evidence="9 10">CICC 24913</strain>
    </source>
</reference>
<keyword evidence="6 8" id="KW-1133">Transmembrane helix</keyword>
<feature type="transmembrane region" description="Helical" evidence="8">
    <location>
        <begin position="171"/>
        <end position="192"/>
    </location>
</feature>
<feature type="transmembrane region" description="Helical" evidence="8">
    <location>
        <begin position="7"/>
        <end position="28"/>
    </location>
</feature>
<proteinExistence type="inferred from homology"/>
<feature type="transmembrane region" description="Helical" evidence="8">
    <location>
        <begin position="135"/>
        <end position="159"/>
    </location>
</feature>
<evidence type="ECO:0000256" key="3">
    <source>
        <dbReference type="ARBA" id="ARBA00022448"/>
    </source>
</evidence>
<accession>A0ABS9NJI5</accession>
<comment type="subcellular location">
    <subcellularLocation>
        <location evidence="1 8">Cell membrane</location>
        <topology evidence="1 8">Multi-pass membrane protein</topology>
    </subcellularLocation>
</comment>
<evidence type="ECO:0000256" key="4">
    <source>
        <dbReference type="ARBA" id="ARBA00022475"/>
    </source>
</evidence>
<dbReference type="Proteomes" id="UP001298424">
    <property type="component" value="Unassembled WGS sequence"/>
</dbReference>